<accession>A0A1I3N221</accession>
<feature type="domain" description="Helix-turn-helix" evidence="1">
    <location>
        <begin position="71"/>
        <end position="118"/>
    </location>
</feature>
<organism evidence="2 3">
    <name type="scientific">Kaistella treverensis</name>
    <dbReference type="NCBI Taxonomy" id="631455"/>
    <lineage>
        <taxon>Bacteria</taxon>
        <taxon>Pseudomonadati</taxon>
        <taxon>Bacteroidota</taxon>
        <taxon>Flavobacteriia</taxon>
        <taxon>Flavobacteriales</taxon>
        <taxon>Weeksellaceae</taxon>
        <taxon>Chryseobacterium group</taxon>
        <taxon>Kaistella</taxon>
    </lineage>
</organism>
<proteinExistence type="predicted"/>
<dbReference type="NCBIfam" id="TIGR01764">
    <property type="entry name" value="excise"/>
    <property type="match status" value="1"/>
</dbReference>
<evidence type="ECO:0000259" key="1">
    <source>
        <dbReference type="Pfam" id="PF12728"/>
    </source>
</evidence>
<name>A0A1I3N221_9FLAO</name>
<dbReference type="AlphaFoldDB" id="A0A1I3N221"/>
<gene>
    <name evidence="2" type="ORF">SAMN05421638_1936</name>
</gene>
<reference evidence="3" key="1">
    <citation type="submission" date="2016-10" db="EMBL/GenBank/DDBJ databases">
        <authorList>
            <person name="Varghese N."/>
            <person name="Submissions S."/>
        </authorList>
    </citation>
    <scope>NUCLEOTIDE SEQUENCE [LARGE SCALE GENOMIC DNA]</scope>
    <source>
        <strain evidence="3">DSM 22251</strain>
    </source>
</reference>
<evidence type="ECO:0000313" key="3">
    <source>
        <dbReference type="Proteomes" id="UP000242560"/>
    </source>
</evidence>
<dbReference type="EMBL" id="FORQ01000003">
    <property type="protein sequence ID" value="SFJ03269.1"/>
    <property type="molecule type" value="Genomic_DNA"/>
</dbReference>
<sequence>MMGFSKLKIPKACESCEKLFEAKTVTTRFCSKYCSATSIKKQKRLAKELEARQTLLEKSAIKIAEIQTRPYISVTEAAVLFGMSKDTVHRLIKNKRISAYNFGQRLTRVCKTDLEALFTTVDMPKTDEAGRAKPNFEVGNCYTISEISAKFHADPGTVNSVIRRNKIPTKQVGSFVYVPKNLIDKIFDGK</sequence>
<dbReference type="Pfam" id="PF12728">
    <property type="entry name" value="HTH_17"/>
    <property type="match status" value="1"/>
</dbReference>
<dbReference type="Proteomes" id="UP000242560">
    <property type="component" value="Unassembled WGS sequence"/>
</dbReference>
<evidence type="ECO:0000313" key="2">
    <source>
        <dbReference type="EMBL" id="SFJ03269.1"/>
    </source>
</evidence>
<protein>
    <submittedName>
        <fullName evidence="2">DNA binding domain-containing protein, excisionase family</fullName>
    </submittedName>
</protein>
<dbReference type="GO" id="GO:0003677">
    <property type="term" value="F:DNA binding"/>
    <property type="evidence" value="ECO:0007669"/>
    <property type="project" value="InterPro"/>
</dbReference>
<dbReference type="InterPro" id="IPR010093">
    <property type="entry name" value="SinI_DNA-bd"/>
</dbReference>
<dbReference type="InterPro" id="IPR041657">
    <property type="entry name" value="HTH_17"/>
</dbReference>
<keyword evidence="3" id="KW-1185">Reference proteome</keyword>